<sequence length="63" mass="7117">MARIVPSYLPCLHFKRGKHGRHPLNVIIASLPFDHTANGPQCQCISKKFNGELDDWEKDVSSI</sequence>
<reference evidence="1 2" key="1">
    <citation type="journal article" date="2013" name="Curr. Biol.">
        <title>Shared signatures of parasitism and phylogenomics unite Cryptomycota and microsporidia.</title>
        <authorList>
            <person name="James T.Y."/>
            <person name="Pelin A."/>
            <person name="Bonen L."/>
            <person name="Ahrendt S."/>
            <person name="Sain D."/>
            <person name="Corradi N."/>
            <person name="Stajich J.E."/>
        </authorList>
    </citation>
    <scope>NUCLEOTIDE SEQUENCE [LARGE SCALE GENOMIC DNA]</scope>
    <source>
        <strain evidence="1 2">CSF55</strain>
    </source>
</reference>
<evidence type="ECO:0000313" key="2">
    <source>
        <dbReference type="Proteomes" id="UP000030755"/>
    </source>
</evidence>
<proteinExistence type="predicted"/>
<evidence type="ECO:0000313" key="1">
    <source>
        <dbReference type="EMBL" id="EPZ32481.1"/>
    </source>
</evidence>
<name>A0A075AQF6_ROZAC</name>
<dbReference type="EMBL" id="KE561147">
    <property type="protein sequence ID" value="EPZ32481.1"/>
    <property type="molecule type" value="Genomic_DNA"/>
</dbReference>
<dbReference type="HOGENOM" id="CLU_2887073_0_0_1"/>
<accession>A0A075AQF6</accession>
<keyword evidence="2" id="KW-1185">Reference proteome</keyword>
<protein>
    <submittedName>
        <fullName evidence="1">Uncharacterized protein</fullName>
    </submittedName>
</protein>
<dbReference type="Proteomes" id="UP000030755">
    <property type="component" value="Unassembled WGS sequence"/>
</dbReference>
<gene>
    <name evidence="1" type="ORF">O9G_004801</name>
</gene>
<dbReference type="AlphaFoldDB" id="A0A075AQF6"/>
<organism evidence="1 2">
    <name type="scientific">Rozella allomycis (strain CSF55)</name>
    <dbReference type="NCBI Taxonomy" id="988480"/>
    <lineage>
        <taxon>Eukaryota</taxon>
        <taxon>Fungi</taxon>
        <taxon>Fungi incertae sedis</taxon>
        <taxon>Cryptomycota</taxon>
        <taxon>Cryptomycota incertae sedis</taxon>
        <taxon>Rozella</taxon>
    </lineage>
</organism>